<evidence type="ECO:0000313" key="3">
    <source>
        <dbReference type="Proteomes" id="UP000662572"/>
    </source>
</evidence>
<evidence type="ECO:0000313" key="2">
    <source>
        <dbReference type="EMBL" id="GGZ45419.1"/>
    </source>
</evidence>
<organism evidence="2 3">
    <name type="scientific">Asticcacaulis endophyticus</name>
    <dbReference type="NCBI Taxonomy" id="1395890"/>
    <lineage>
        <taxon>Bacteria</taxon>
        <taxon>Pseudomonadati</taxon>
        <taxon>Pseudomonadota</taxon>
        <taxon>Alphaproteobacteria</taxon>
        <taxon>Caulobacterales</taxon>
        <taxon>Caulobacteraceae</taxon>
        <taxon>Asticcacaulis</taxon>
    </lineage>
</organism>
<dbReference type="EMBL" id="BMZB01000009">
    <property type="protein sequence ID" value="GGZ45419.1"/>
    <property type="molecule type" value="Genomic_DNA"/>
</dbReference>
<feature type="transmembrane region" description="Helical" evidence="1">
    <location>
        <begin position="182"/>
        <end position="204"/>
    </location>
</feature>
<accession>A0A918UZM8</accession>
<name>A0A918UZM8_9CAUL</name>
<reference evidence="2" key="2">
    <citation type="submission" date="2020-09" db="EMBL/GenBank/DDBJ databases">
        <authorList>
            <person name="Sun Q."/>
            <person name="Kim S."/>
        </authorList>
    </citation>
    <scope>NUCLEOTIDE SEQUENCE</scope>
    <source>
        <strain evidence="2">KCTC 32296</strain>
    </source>
</reference>
<evidence type="ECO:0008006" key="4">
    <source>
        <dbReference type="Google" id="ProtNLM"/>
    </source>
</evidence>
<comment type="caution">
    <text evidence="2">The sequence shown here is derived from an EMBL/GenBank/DDBJ whole genome shotgun (WGS) entry which is preliminary data.</text>
</comment>
<proteinExistence type="predicted"/>
<keyword evidence="1" id="KW-1133">Transmembrane helix</keyword>
<dbReference type="RefSeq" id="WP_189489105.1">
    <property type="nucleotide sequence ID" value="NZ_BMZB01000009.1"/>
</dbReference>
<feature type="transmembrane region" description="Helical" evidence="1">
    <location>
        <begin position="210"/>
        <end position="231"/>
    </location>
</feature>
<keyword evidence="3" id="KW-1185">Reference proteome</keyword>
<gene>
    <name evidence="2" type="ORF">GCM10011273_35160</name>
</gene>
<keyword evidence="1" id="KW-0472">Membrane</keyword>
<sequence>MAGHPQIRTRYITAVGSGLVTTAHRFARDDNPHIVAVNGFYHLKDLIFTTADIAALRHWIEGEDWAAFEASHLTPSRQPEVRFAGLKMDGRSLDEIITLMSPYKLRMQRLKALGCNLGYDRGPEPARNDDHPPNAAPMDPFGDRIAHNRILGWGLATAKNYQVYLRRKTAGLRQAKARIHGLWLISAVLSVIAVGLVNLCSHLWKPAHLWLPLVAMAGVLIFIGTFTGLMIHTTYKEALRQQTELKNTATGIIRELHLKMDAFLKARKADMEKLYKACIDECEHARDDSWAEQTPAHWPLRRKRWAEMAEYINHRRRVEDIYLDTVSEFIPIGYAGLTAKAIYKAHFIRFWLRRDAIGHGIQAGGVALILSATTLSTLTATDGLPRMLLPLMVTALLALTFIYATLKTRHLEGLVRTPEGTDIMMSNLSVVTPDDDPNPTSPLPEHLRLDAIRQMRDDDRRR</sequence>
<protein>
    <recommendedName>
        <fullName evidence="4">SMODS and SLOG-associating 2TM effector domain-containing protein</fullName>
    </recommendedName>
</protein>
<evidence type="ECO:0000256" key="1">
    <source>
        <dbReference type="SAM" id="Phobius"/>
    </source>
</evidence>
<dbReference type="Proteomes" id="UP000662572">
    <property type="component" value="Unassembled WGS sequence"/>
</dbReference>
<dbReference type="AlphaFoldDB" id="A0A918UZM8"/>
<feature type="transmembrane region" description="Helical" evidence="1">
    <location>
        <begin position="387"/>
        <end position="406"/>
    </location>
</feature>
<feature type="transmembrane region" description="Helical" evidence="1">
    <location>
        <begin position="356"/>
        <end position="375"/>
    </location>
</feature>
<reference evidence="2" key="1">
    <citation type="journal article" date="2014" name="Int. J. Syst. Evol. Microbiol.">
        <title>Complete genome sequence of Corynebacterium casei LMG S-19264T (=DSM 44701T), isolated from a smear-ripened cheese.</title>
        <authorList>
            <consortium name="US DOE Joint Genome Institute (JGI-PGF)"/>
            <person name="Walter F."/>
            <person name="Albersmeier A."/>
            <person name="Kalinowski J."/>
            <person name="Ruckert C."/>
        </authorList>
    </citation>
    <scope>NUCLEOTIDE SEQUENCE</scope>
    <source>
        <strain evidence="2">KCTC 32296</strain>
    </source>
</reference>
<keyword evidence="1" id="KW-0812">Transmembrane</keyword>